<dbReference type="OrthoDB" id="9806411at2"/>
<keyword evidence="1 5" id="KW-0699">rRNA-binding</keyword>
<evidence type="ECO:0000259" key="8">
    <source>
        <dbReference type="Pfam" id="PF14693"/>
    </source>
</evidence>
<dbReference type="SUPFAM" id="SSF50715">
    <property type="entry name" value="Ribosomal protein L25-like"/>
    <property type="match status" value="1"/>
</dbReference>
<dbReference type="GO" id="GO:0003735">
    <property type="term" value="F:structural constituent of ribosome"/>
    <property type="evidence" value="ECO:0007669"/>
    <property type="project" value="InterPro"/>
</dbReference>
<feature type="region of interest" description="Disordered" evidence="6">
    <location>
        <begin position="190"/>
        <end position="233"/>
    </location>
</feature>
<dbReference type="Gene3D" id="2.170.120.20">
    <property type="entry name" value="Ribosomal protein L25, beta domain"/>
    <property type="match status" value="1"/>
</dbReference>
<dbReference type="Gene3D" id="2.40.240.10">
    <property type="entry name" value="Ribosomal Protein L25, Chain P"/>
    <property type="match status" value="1"/>
</dbReference>
<evidence type="ECO:0000256" key="1">
    <source>
        <dbReference type="ARBA" id="ARBA00022730"/>
    </source>
</evidence>
<keyword evidence="10" id="KW-1185">Reference proteome</keyword>
<evidence type="ECO:0000256" key="2">
    <source>
        <dbReference type="ARBA" id="ARBA00022884"/>
    </source>
</evidence>
<name>A0A2M9G2Q1_9PROT</name>
<dbReference type="InterPro" id="IPR001021">
    <property type="entry name" value="Ribosomal_bL25_long"/>
</dbReference>
<protein>
    <recommendedName>
        <fullName evidence="5">Large ribosomal subunit protein bL25</fullName>
    </recommendedName>
    <alternativeName>
        <fullName evidence="5">General stress protein CTC</fullName>
    </alternativeName>
</protein>
<dbReference type="PANTHER" id="PTHR33284">
    <property type="entry name" value="RIBOSOMAL PROTEIN L25/GLN-TRNA SYNTHETASE, ANTI-CODON-BINDING DOMAIN-CONTAINING PROTEIN"/>
    <property type="match status" value="1"/>
</dbReference>
<dbReference type="Pfam" id="PF14693">
    <property type="entry name" value="Ribosomal_TL5_C"/>
    <property type="match status" value="1"/>
</dbReference>
<dbReference type="PANTHER" id="PTHR33284:SF1">
    <property type="entry name" value="RIBOSOMAL PROTEIN L25_GLN-TRNA SYNTHETASE, ANTI-CODON-BINDING DOMAIN-CONTAINING PROTEIN"/>
    <property type="match status" value="1"/>
</dbReference>
<evidence type="ECO:0000256" key="3">
    <source>
        <dbReference type="ARBA" id="ARBA00022980"/>
    </source>
</evidence>
<evidence type="ECO:0000256" key="5">
    <source>
        <dbReference type="HAMAP-Rule" id="MF_01334"/>
    </source>
</evidence>
<comment type="function">
    <text evidence="5">This is one of the proteins that binds to the 5S RNA in the ribosome where it forms part of the central protuberance.</text>
</comment>
<keyword evidence="4 5" id="KW-0687">Ribonucleoprotein</keyword>
<gene>
    <name evidence="5" type="primary">rplY</name>
    <name evidence="5" type="synonym">ctc</name>
    <name evidence="9" type="ORF">CVT23_09505</name>
</gene>
<evidence type="ECO:0000256" key="4">
    <source>
        <dbReference type="ARBA" id="ARBA00023274"/>
    </source>
</evidence>
<dbReference type="NCBIfam" id="TIGR00731">
    <property type="entry name" value="bL25_bact_ctc"/>
    <property type="match status" value="1"/>
</dbReference>
<proteinExistence type="inferred from homology"/>
<feature type="domain" description="Large ribosomal subunit protein bL25 beta" evidence="8">
    <location>
        <begin position="103"/>
        <end position="187"/>
    </location>
</feature>
<dbReference type="Pfam" id="PF01386">
    <property type="entry name" value="Ribosomal_L25p"/>
    <property type="match status" value="1"/>
</dbReference>
<dbReference type="GO" id="GO:0022625">
    <property type="term" value="C:cytosolic large ribosomal subunit"/>
    <property type="evidence" value="ECO:0007669"/>
    <property type="project" value="TreeGrafter"/>
</dbReference>
<dbReference type="InterPro" id="IPR029751">
    <property type="entry name" value="Ribosomal_L25_dom"/>
</dbReference>
<dbReference type="InterPro" id="IPR020930">
    <property type="entry name" value="Ribosomal_uL5_bac-type"/>
</dbReference>
<feature type="compositionally biased region" description="Acidic residues" evidence="6">
    <location>
        <begin position="193"/>
        <end position="233"/>
    </location>
</feature>
<dbReference type="InterPro" id="IPR037121">
    <property type="entry name" value="Ribosomal_bL25_C"/>
</dbReference>
<dbReference type="HAMAP" id="MF_01334">
    <property type="entry name" value="Ribosomal_bL25_CTC"/>
    <property type="match status" value="1"/>
</dbReference>
<dbReference type="Proteomes" id="UP000229498">
    <property type="component" value="Unassembled WGS sequence"/>
</dbReference>
<sequence>MADMDIIEASMRDVTTKGAVRTLRQQGKVPAVVYGDKKEPASIAVEFGAVVKELHRGGFMGRVYELRVGDRKQRCLPRDVQLDPVTDAPIHIDFLRLSADARVAVNIPVIFVGEEESPGLVRGGVLNVVRHEVELDCPADAIPENIEVSLAGLDINDAAKISNVTLPEGVEPTITDRDFTIATIAASTAVAEEQAEEQADSEAEAVAEAEAEEAEGEEAEGGGEAEAEESEEK</sequence>
<keyword evidence="2 5" id="KW-0694">RNA-binding</keyword>
<dbReference type="CDD" id="cd00495">
    <property type="entry name" value="Ribosomal_L25_TL5_CTC"/>
    <property type="match status" value="1"/>
</dbReference>
<comment type="similarity">
    <text evidence="5">Belongs to the bacterial ribosomal protein bL25 family. CTC subfamily.</text>
</comment>
<dbReference type="NCBIfam" id="NF004128">
    <property type="entry name" value="PRK05618.1-2"/>
    <property type="match status" value="1"/>
</dbReference>
<feature type="domain" description="Large ribosomal subunit protein bL25 L25" evidence="7">
    <location>
        <begin position="7"/>
        <end position="94"/>
    </location>
</feature>
<comment type="caution">
    <text evidence="9">The sequence shown here is derived from an EMBL/GenBank/DDBJ whole genome shotgun (WGS) entry which is preliminary data.</text>
</comment>
<evidence type="ECO:0000313" key="10">
    <source>
        <dbReference type="Proteomes" id="UP000229498"/>
    </source>
</evidence>
<dbReference type="RefSeq" id="WP_109793265.1">
    <property type="nucleotide sequence ID" value="NZ_PHIG01000031.1"/>
</dbReference>
<evidence type="ECO:0000313" key="9">
    <source>
        <dbReference type="EMBL" id="PJK29991.1"/>
    </source>
</evidence>
<dbReference type="GO" id="GO:0008097">
    <property type="term" value="F:5S rRNA binding"/>
    <property type="evidence" value="ECO:0007669"/>
    <property type="project" value="InterPro"/>
</dbReference>
<comment type="subunit">
    <text evidence="5">Part of the 50S ribosomal subunit; part of the 5S rRNA/L5/L18/L25 subcomplex. Contacts the 5S rRNA. Binds to the 5S rRNA independently of L5 and L18.</text>
</comment>
<accession>A0A2M9G2Q1</accession>
<dbReference type="InterPro" id="IPR020056">
    <property type="entry name" value="Rbsml_bL25/Gln-tRNA_synth_N"/>
</dbReference>
<evidence type="ECO:0000259" key="7">
    <source>
        <dbReference type="Pfam" id="PF01386"/>
    </source>
</evidence>
<dbReference type="InterPro" id="IPR011035">
    <property type="entry name" value="Ribosomal_bL25/Gln-tRNA_synth"/>
</dbReference>
<reference evidence="9 10" key="1">
    <citation type="submission" date="2017-11" db="EMBL/GenBank/DDBJ databases">
        <title>Draft genome sequence of Rhizobiales bacterium SY3-13.</title>
        <authorList>
            <person name="Sun C."/>
        </authorList>
    </citation>
    <scope>NUCLEOTIDE SEQUENCE [LARGE SCALE GENOMIC DNA]</scope>
    <source>
        <strain evidence="9 10">SY3-13</strain>
    </source>
</reference>
<keyword evidence="3 5" id="KW-0689">Ribosomal protein</keyword>
<organism evidence="9 10">
    <name type="scientific">Minwuia thermotolerans</name>
    <dbReference type="NCBI Taxonomy" id="2056226"/>
    <lineage>
        <taxon>Bacteria</taxon>
        <taxon>Pseudomonadati</taxon>
        <taxon>Pseudomonadota</taxon>
        <taxon>Alphaproteobacteria</taxon>
        <taxon>Minwuiales</taxon>
        <taxon>Minwuiaceae</taxon>
        <taxon>Minwuia</taxon>
    </lineage>
</organism>
<evidence type="ECO:0000256" key="6">
    <source>
        <dbReference type="SAM" id="MobiDB-lite"/>
    </source>
</evidence>
<dbReference type="AlphaFoldDB" id="A0A2M9G2Q1"/>
<dbReference type="EMBL" id="PHIG01000031">
    <property type="protein sequence ID" value="PJK29991.1"/>
    <property type="molecule type" value="Genomic_DNA"/>
</dbReference>
<dbReference type="GO" id="GO:0006412">
    <property type="term" value="P:translation"/>
    <property type="evidence" value="ECO:0007669"/>
    <property type="project" value="UniProtKB-UniRule"/>
</dbReference>
<dbReference type="InterPro" id="IPR020057">
    <property type="entry name" value="Ribosomal_bL25_b-dom"/>
</dbReference>